<dbReference type="RefSeq" id="WP_155334898.1">
    <property type="nucleotide sequence ID" value="NZ_BAAABN010000094.1"/>
</dbReference>
<keyword evidence="2" id="KW-1185">Reference proteome</keyword>
<gene>
    <name evidence="1" type="ORF">Acor_05290</name>
</gene>
<dbReference type="OrthoDB" id="3537737at2"/>
<dbReference type="EMBL" id="BLAD01000036">
    <property type="protein sequence ID" value="GER98467.1"/>
    <property type="molecule type" value="Genomic_DNA"/>
</dbReference>
<accession>A0A5M3VVP0</accession>
<evidence type="ECO:0000313" key="2">
    <source>
        <dbReference type="Proteomes" id="UP000334990"/>
    </source>
</evidence>
<dbReference type="AlphaFoldDB" id="A0A5M3VVP0"/>
<sequence length="202" mass="22213">MEHNVTSNNVHRDRKPTLQWLVFTAPREKSTLASTVCLQPDTRSLQVASLTVPTMRKTHLIGGTLAFVISAAIPAPAQASATSPIHWGPVKSSAGHSGHAKADIWITDFTTEPFAVYGKLYDRDTHRSHCAYIRARFHYVGGGAGWSQPRSTCSAKSSFRLTSAGKTNQVDVKVCLYNLSPRKTFKCHTDAIKPEIIANWPQ</sequence>
<comment type="caution">
    <text evidence="1">The sequence shown here is derived from an EMBL/GenBank/DDBJ whole genome shotgun (WGS) entry which is preliminary data.</text>
</comment>
<proteinExistence type="predicted"/>
<protein>
    <submittedName>
        <fullName evidence="1">Uncharacterized protein</fullName>
    </submittedName>
</protein>
<organism evidence="1 2">
    <name type="scientific">Acrocarpospora corrugata</name>
    <dbReference type="NCBI Taxonomy" id="35763"/>
    <lineage>
        <taxon>Bacteria</taxon>
        <taxon>Bacillati</taxon>
        <taxon>Actinomycetota</taxon>
        <taxon>Actinomycetes</taxon>
        <taxon>Streptosporangiales</taxon>
        <taxon>Streptosporangiaceae</taxon>
        <taxon>Acrocarpospora</taxon>
    </lineage>
</organism>
<name>A0A5M3VVP0_9ACTN</name>
<evidence type="ECO:0000313" key="1">
    <source>
        <dbReference type="EMBL" id="GER98467.1"/>
    </source>
</evidence>
<reference evidence="1 2" key="1">
    <citation type="submission" date="2019-10" db="EMBL/GenBank/DDBJ databases">
        <title>Whole genome shotgun sequence of Acrocarpospora corrugata NBRC 13972.</title>
        <authorList>
            <person name="Ichikawa N."/>
            <person name="Kimura A."/>
            <person name="Kitahashi Y."/>
            <person name="Komaki H."/>
            <person name="Oguchi A."/>
        </authorList>
    </citation>
    <scope>NUCLEOTIDE SEQUENCE [LARGE SCALE GENOMIC DNA]</scope>
    <source>
        <strain evidence="1 2">NBRC 13972</strain>
    </source>
</reference>
<dbReference type="Proteomes" id="UP000334990">
    <property type="component" value="Unassembled WGS sequence"/>
</dbReference>